<evidence type="ECO:0000313" key="4">
    <source>
        <dbReference type="Proteomes" id="UP000030744"/>
    </source>
</evidence>
<keyword evidence="4" id="KW-1185">Reference proteome</keyword>
<evidence type="ECO:0000256" key="1">
    <source>
        <dbReference type="SAM" id="Phobius"/>
    </source>
</evidence>
<dbReference type="RefSeq" id="XP_013349851.1">
    <property type="nucleotide sequence ID" value="XM_013494397.1"/>
</dbReference>
<name>U6JUS4_9EIME</name>
<keyword evidence="2" id="KW-0732">Signal</keyword>
<feature type="signal peptide" evidence="2">
    <location>
        <begin position="1"/>
        <end position="23"/>
    </location>
</feature>
<dbReference type="EMBL" id="HG679202">
    <property type="protein sequence ID" value="CDJ27273.1"/>
    <property type="molecule type" value="Genomic_DNA"/>
</dbReference>
<reference evidence="3" key="2">
    <citation type="submission" date="2013-10" db="EMBL/GenBank/DDBJ databases">
        <authorList>
            <person name="Aslett M."/>
        </authorList>
    </citation>
    <scope>NUCLEOTIDE SEQUENCE [LARGE SCALE GENOMIC DNA]</scope>
    <source>
        <strain evidence="3">Houghton</strain>
    </source>
</reference>
<sequence length="138" mass="14817">MKSALFLCTAVAVATLSAIGANSIPNVPKWVDEAKVAYAAEVKSSLAPLAVKKDSTASFADVPAPVDIAALTAELARLEESEEQFRGDRRAIAFFAALIMVGVFLMFYFTTTRLEQSIKEASKLLGPTPRPEAVDLRL</sequence>
<proteinExistence type="predicted"/>
<keyword evidence="1" id="KW-0472">Membrane</keyword>
<dbReference type="OrthoDB" id="10342832at2759"/>
<accession>U6JUS4</accession>
<feature type="transmembrane region" description="Helical" evidence="1">
    <location>
        <begin position="91"/>
        <end position="109"/>
    </location>
</feature>
<evidence type="ECO:0000256" key="2">
    <source>
        <dbReference type="SAM" id="SignalP"/>
    </source>
</evidence>
<protein>
    <recommendedName>
        <fullName evidence="5">Transmembrane protein</fullName>
    </recommendedName>
</protein>
<evidence type="ECO:0000313" key="3">
    <source>
        <dbReference type="EMBL" id="CDJ27273.1"/>
    </source>
</evidence>
<feature type="chain" id="PRO_5004672565" description="Transmembrane protein" evidence="2">
    <location>
        <begin position="24"/>
        <end position="138"/>
    </location>
</feature>
<keyword evidence="1" id="KW-1133">Transmembrane helix</keyword>
<dbReference type="Proteomes" id="UP000030744">
    <property type="component" value="Unassembled WGS sequence"/>
</dbReference>
<gene>
    <name evidence="3" type="ORF">EMH_0030290</name>
</gene>
<evidence type="ECO:0008006" key="5">
    <source>
        <dbReference type="Google" id="ProtNLM"/>
    </source>
</evidence>
<reference evidence="3" key="1">
    <citation type="submission" date="2013-10" db="EMBL/GenBank/DDBJ databases">
        <title>Genomic analysis of the causative agents of coccidiosis in chickens.</title>
        <authorList>
            <person name="Reid A.J."/>
            <person name="Blake D."/>
            <person name="Billington K."/>
            <person name="Browne H."/>
            <person name="Dunn M."/>
            <person name="Hung S."/>
            <person name="Kawahara F."/>
            <person name="Miranda-Saavedra D."/>
            <person name="Mourier T."/>
            <person name="Nagra H."/>
            <person name="Otto T.D."/>
            <person name="Rawlings N."/>
            <person name="Sanchez A."/>
            <person name="Sanders M."/>
            <person name="Subramaniam C."/>
            <person name="Tay Y."/>
            <person name="Dear P."/>
            <person name="Doerig C."/>
            <person name="Gruber A."/>
            <person name="Parkinson J."/>
            <person name="Shirley M."/>
            <person name="Wan K.L."/>
            <person name="Berriman M."/>
            <person name="Tomley F."/>
            <person name="Pain A."/>
        </authorList>
    </citation>
    <scope>NUCLEOTIDE SEQUENCE [LARGE SCALE GENOMIC DNA]</scope>
    <source>
        <strain evidence="3">Houghton</strain>
    </source>
</reference>
<dbReference type="GeneID" id="25377854"/>
<keyword evidence="1" id="KW-0812">Transmembrane</keyword>
<dbReference type="VEuPathDB" id="ToxoDB:EMH_0030290"/>
<dbReference type="AlphaFoldDB" id="U6JUS4"/>
<organism evidence="3 4">
    <name type="scientific">Eimeria mitis</name>
    <dbReference type="NCBI Taxonomy" id="44415"/>
    <lineage>
        <taxon>Eukaryota</taxon>
        <taxon>Sar</taxon>
        <taxon>Alveolata</taxon>
        <taxon>Apicomplexa</taxon>
        <taxon>Conoidasida</taxon>
        <taxon>Coccidia</taxon>
        <taxon>Eucoccidiorida</taxon>
        <taxon>Eimeriorina</taxon>
        <taxon>Eimeriidae</taxon>
        <taxon>Eimeria</taxon>
    </lineage>
</organism>